<dbReference type="InterPro" id="IPR009057">
    <property type="entry name" value="Homeodomain-like_sf"/>
</dbReference>
<dbReference type="AlphaFoldDB" id="A0AAJ1WGD8"/>
<protein>
    <submittedName>
        <fullName evidence="4">AcrR family transcriptional regulator</fullName>
    </submittedName>
</protein>
<feature type="DNA-binding region" description="H-T-H motif" evidence="2">
    <location>
        <begin position="36"/>
        <end position="55"/>
    </location>
</feature>
<evidence type="ECO:0000313" key="4">
    <source>
        <dbReference type="EMBL" id="MDQ0146640.1"/>
    </source>
</evidence>
<dbReference type="InterPro" id="IPR036271">
    <property type="entry name" value="Tet_transcr_reg_TetR-rel_C_sf"/>
</dbReference>
<dbReference type="SUPFAM" id="SSF46689">
    <property type="entry name" value="Homeodomain-like"/>
    <property type="match status" value="1"/>
</dbReference>
<dbReference type="Pfam" id="PF17931">
    <property type="entry name" value="TetR_C_23"/>
    <property type="match status" value="1"/>
</dbReference>
<evidence type="ECO:0000259" key="3">
    <source>
        <dbReference type="PROSITE" id="PS50977"/>
    </source>
</evidence>
<organism evidence="4 5">
    <name type="scientific">Pseudarthrobacter niigatensis</name>
    <dbReference type="NCBI Taxonomy" id="369935"/>
    <lineage>
        <taxon>Bacteria</taxon>
        <taxon>Bacillati</taxon>
        <taxon>Actinomycetota</taxon>
        <taxon>Actinomycetes</taxon>
        <taxon>Micrococcales</taxon>
        <taxon>Micrococcaceae</taxon>
        <taxon>Pseudarthrobacter</taxon>
    </lineage>
</organism>
<proteinExistence type="predicted"/>
<evidence type="ECO:0000313" key="5">
    <source>
        <dbReference type="Proteomes" id="UP001239267"/>
    </source>
</evidence>
<dbReference type="InterPro" id="IPR001647">
    <property type="entry name" value="HTH_TetR"/>
</dbReference>
<dbReference type="GO" id="GO:0000976">
    <property type="term" value="F:transcription cis-regulatory region binding"/>
    <property type="evidence" value="ECO:0007669"/>
    <property type="project" value="TreeGrafter"/>
</dbReference>
<dbReference type="Pfam" id="PF00440">
    <property type="entry name" value="TetR_N"/>
    <property type="match status" value="1"/>
</dbReference>
<dbReference type="InterPro" id="IPR023772">
    <property type="entry name" value="DNA-bd_HTH_TetR-type_CS"/>
</dbReference>
<dbReference type="InterPro" id="IPR050109">
    <property type="entry name" value="HTH-type_TetR-like_transc_reg"/>
</dbReference>
<feature type="domain" description="HTH tetR-type" evidence="3">
    <location>
        <begin position="13"/>
        <end position="73"/>
    </location>
</feature>
<dbReference type="InterPro" id="IPR041673">
    <property type="entry name" value="TetR_C_23"/>
</dbReference>
<accession>A0AAJ1WGD8</accession>
<keyword evidence="1 2" id="KW-0238">DNA-binding</keyword>
<evidence type="ECO:0000256" key="1">
    <source>
        <dbReference type="ARBA" id="ARBA00023125"/>
    </source>
</evidence>
<dbReference type="EMBL" id="JAUSTB010000007">
    <property type="protein sequence ID" value="MDQ0146640.1"/>
    <property type="molecule type" value="Genomic_DNA"/>
</dbReference>
<dbReference type="Gene3D" id="1.10.357.10">
    <property type="entry name" value="Tetracycline Repressor, domain 2"/>
    <property type="match status" value="1"/>
</dbReference>
<dbReference type="GO" id="GO:0003700">
    <property type="term" value="F:DNA-binding transcription factor activity"/>
    <property type="evidence" value="ECO:0007669"/>
    <property type="project" value="TreeGrafter"/>
</dbReference>
<dbReference type="PROSITE" id="PS50977">
    <property type="entry name" value="HTH_TETR_2"/>
    <property type="match status" value="1"/>
</dbReference>
<dbReference type="PRINTS" id="PR00455">
    <property type="entry name" value="HTHTETR"/>
</dbReference>
<sequence>MFKNGGAVAAKSEQTRQLVADTALRMFRDIGFEKTTMRAIAAGAGVSVGNAYYYFASKDDLVHELYIQVQAEHAARASQALDGTASLAERLKATLHAGLDVMAPYHRFGADFVATAIRPTSPVNPFSAGSTPAREASLDIFRRTVDGARPAVPKKLRTDLPELLWLCYMGITLFWVYDTSEGQRRTRRLVDGAAPLIARGLALARIPGVSKVLDDVLDLSRSIRD</sequence>
<dbReference type="PANTHER" id="PTHR30055:SF146">
    <property type="entry name" value="HTH-TYPE TRANSCRIPTIONAL DUAL REGULATOR CECR"/>
    <property type="match status" value="1"/>
</dbReference>
<reference evidence="4 5" key="1">
    <citation type="submission" date="2023-07" db="EMBL/GenBank/DDBJ databases">
        <title>Sorghum-associated microbial communities from plants grown in Nebraska, USA.</title>
        <authorList>
            <person name="Schachtman D."/>
        </authorList>
    </citation>
    <scope>NUCLEOTIDE SEQUENCE [LARGE SCALE GENOMIC DNA]</scope>
    <source>
        <strain evidence="4 5">DS1001</strain>
    </source>
</reference>
<name>A0AAJ1WGD8_9MICC</name>
<dbReference type="SUPFAM" id="SSF48498">
    <property type="entry name" value="Tetracyclin repressor-like, C-terminal domain"/>
    <property type="match status" value="1"/>
</dbReference>
<dbReference type="PANTHER" id="PTHR30055">
    <property type="entry name" value="HTH-TYPE TRANSCRIPTIONAL REGULATOR RUTR"/>
    <property type="match status" value="1"/>
</dbReference>
<keyword evidence="5" id="KW-1185">Reference proteome</keyword>
<dbReference type="Proteomes" id="UP001239267">
    <property type="component" value="Unassembled WGS sequence"/>
</dbReference>
<evidence type="ECO:0000256" key="2">
    <source>
        <dbReference type="PROSITE-ProRule" id="PRU00335"/>
    </source>
</evidence>
<comment type="caution">
    <text evidence="4">The sequence shown here is derived from an EMBL/GenBank/DDBJ whole genome shotgun (WGS) entry which is preliminary data.</text>
</comment>
<dbReference type="PROSITE" id="PS01081">
    <property type="entry name" value="HTH_TETR_1"/>
    <property type="match status" value="1"/>
</dbReference>
<gene>
    <name evidence="4" type="ORF">J2T23_002537</name>
</gene>